<dbReference type="InterPro" id="IPR013894">
    <property type="entry name" value="RMI1_OB"/>
</dbReference>
<sequence length="282" mass="30152">MSNPQEHIKNHLLTAKCLSVSQPWLSSFLASTSQQQQRAPLSALTQTALFRLLASDFTRSLSTSVPSALLPVDISNPAVKERRVPGPVPVQVLDIEDIGVSLWSQVEAIERVERGETLKGKEIVRVVNVGGDDDGNEQQQQQQPAPGGPRPPSSDDDDPTAAAVPDANGNRDNNNTMANADLGLSGATHGPHRLVLQDAAGTRVVAFELKPVEGVAIGKLPIGAKLLLRDATVGRGMVLLSPESVTLLGGKIEAMDAAWRKERKANLLARLAEMEAQPARER</sequence>
<reference evidence="6 7" key="1">
    <citation type="journal article" date="2015" name="Environ. Microbiol.">
        <title>Metagenome sequence of Elaphomyces granulatus from sporocarp tissue reveals Ascomycota ectomycorrhizal fingerprints of genome expansion and a Proteobacteria-rich microbiome.</title>
        <authorList>
            <person name="Quandt C.A."/>
            <person name="Kohler A."/>
            <person name="Hesse C.N."/>
            <person name="Sharpton T.J."/>
            <person name="Martin F."/>
            <person name="Spatafora J.W."/>
        </authorList>
    </citation>
    <scope>NUCLEOTIDE SEQUENCE [LARGE SCALE GENOMIC DNA]</scope>
    <source>
        <strain evidence="6 7">OSC145934</strain>
    </source>
</reference>
<comment type="similarity">
    <text evidence="1">Belongs to the RMI1 family.</text>
</comment>
<proteinExistence type="inferred from homology"/>
<evidence type="ECO:0000313" key="6">
    <source>
        <dbReference type="EMBL" id="OXV08281.1"/>
    </source>
</evidence>
<keyword evidence="7" id="KW-1185">Reference proteome</keyword>
<dbReference type="EMBL" id="NPHW01004215">
    <property type="protein sequence ID" value="OXV08281.1"/>
    <property type="molecule type" value="Genomic_DNA"/>
</dbReference>
<evidence type="ECO:0000313" key="7">
    <source>
        <dbReference type="Proteomes" id="UP000243515"/>
    </source>
</evidence>
<evidence type="ECO:0000256" key="1">
    <source>
        <dbReference type="ARBA" id="ARBA00006395"/>
    </source>
</evidence>
<name>A0A232LVS1_9EURO</name>
<evidence type="ECO:0000256" key="2">
    <source>
        <dbReference type="ARBA" id="ARBA00018987"/>
    </source>
</evidence>
<dbReference type="GO" id="GO:0031422">
    <property type="term" value="C:RecQ family helicase-topoisomerase III complex"/>
    <property type="evidence" value="ECO:0007669"/>
    <property type="project" value="TreeGrafter"/>
</dbReference>
<dbReference type="AlphaFoldDB" id="A0A232LVS1"/>
<dbReference type="Pfam" id="PF21000">
    <property type="entry name" value="RMI1_N_N"/>
    <property type="match status" value="1"/>
</dbReference>
<evidence type="ECO:0000259" key="5">
    <source>
        <dbReference type="Pfam" id="PF21000"/>
    </source>
</evidence>
<feature type="domain" description="RecQ mediated genome instability protein 1 OB-fold" evidence="4">
    <location>
        <begin position="70"/>
        <end position="263"/>
    </location>
</feature>
<dbReference type="InterPro" id="IPR042470">
    <property type="entry name" value="RMI1_N_C_sf"/>
</dbReference>
<dbReference type="InterPro" id="IPR049363">
    <property type="entry name" value="RMI1_N"/>
</dbReference>
<dbReference type="Pfam" id="PF08585">
    <property type="entry name" value="RMI1_N_C"/>
    <property type="match status" value="1"/>
</dbReference>
<comment type="caution">
    <text evidence="6">The sequence shown here is derived from an EMBL/GenBank/DDBJ whole genome shotgun (WGS) entry which is preliminary data.</text>
</comment>
<dbReference type="GO" id="GO:0000712">
    <property type="term" value="P:resolution of meiotic recombination intermediates"/>
    <property type="evidence" value="ECO:0007669"/>
    <property type="project" value="TreeGrafter"/>
</dbReference>
<dbReference type="GO" id="GO:0000724">
    <property type="term" value="P:double-strand break repair via homologous recombination"/>
    <property type="evidence" value="ECO:0007669"/>
    <property type="project" value="TreeGrafter"/>
</dbReference>
<gene>
    <name evidence="6" type="ORF">Egran_03957</name>
</gene>
<dbReference type="Proteomes" id="UP000243515">
    <property type="component" value="Unassembled WGS sequence"/>
</dbReference>
<dbReference type="SMART" id="SM01161">
    <property type="entry name" value="DUF1767"/>
    <property type="match status" value="1"/>
</dbReference>
<dbReference type="OrthoDB" id="341511at2759"/>
<dbReference type="PANTHER" id="PTHR14790:SF15">
    <property type="entry name" value="RECQ-MEDIATED GENOME INSTABILITY PROTEIN 1"/>
    <property type="match status" value="1"/>
</dbReference>
<protein>
    <recommendedName>
        <fullName evidence="2">RecQ-mediated genome instability protein 1</fullName>
    </recommendedName>
</protein>
<dbReference type="Gene3D" id="2.40.50.770">
    <property type="entry name" value="RecQ-mediated genome instability protein Rmi1, C-terminal domain"/>
    <property type="match status" value="1"/>
</dbReference>
<evidence type="ECO:0000256" key="3">
    <source>
        <dbReference type="SAM" id="MobiDB-lite"/>
    </source>
</evidence>
<accession>A0A232LVS1</accession>
<evidence type="ECO:0000259" key="4">
    <source>
        <dbReference type="Pfam" id="PF08585"/>
    </source>
</evidence>
<dbReference type="GO" id="GO:0016604">
    <property type="term" value="C:nuclear body"/>
    <property type="evidence" value="ECO:0007669"/>
    <property type="project" value="TreeGrafter"/>
</dbReference>
<dbReference type="PANTHER" id="PTHR14790">
    <property type="entry name" value="RECQ-MEDIATED GENOME INSTABILITY PROTEIN 1 RMI1"/>
    <property type="match status" value="1"/>
</dbReference>
<feature type="domain" description="RMI1 N-terminal" evidence="5">
    <location>
        <begin position="18"/>
        <end position="59"/>
    </location>
</feature>
<organism evidence="6 7">
    <name type="scientific">Elaphomyces granulatus</name>
    <dbReference type="NCBI Taxonomy" id="519963"/>
    <lineage>
        <taxon>Eukaryota</taxon>
        <taxon>Fungi</taxon>
        <taxon>Dikarya</taxon>
        <taxon>Ascomycota</taxon>
        <taxon>Pezizomycotina</taxon>
        <taxon>Eurotiomycetes</taxon>
        <taxon>Eurotiomycetidae</taxon>
        <taxon>Eurotiales</taxon>
        <taxon>Elaphomycetaceae</taxon>
        <taxon>Elaphomyces</taxon>
    </lineage>
</organism>
<feature type="region of interest" description="Disordered" evidence="3">
    <location>
        <begin position="129"/>
        <end position="184"/>
    </location>
</feature>